<name>A0A4Y1ZSL3_ARAVE</name>
<accession>A0A4Y1ZSL3</accession>
<keyword evidence="2" id="KW-1185">Reference proteome</keyword>
<gene>
    <name evidence="1" type="ORF">AVEN_45183_1</name>
</gene>
<organism evidence="1 2">
    <name type="scientific">Araneus ventricosus</name>
    <name type="common">Orbweaver spider</name>
    <name type="synonym">Epeira ventricosa</name>
    <dbReference type="NCBI Taxonomy" id="182803"/>
    <lineage>
        <taxon>Eukaryota</taxon>
        <taxon>Metazoa</taxon>
        <taxon>Ecdysozoa</taxon>
        <taxon>Arthropoda</taxon>
        <taxon>Chelicerata</taxon>
        <taxon>Arachnida</taxon>
        <taxon>Araneae</taxon>
        <taxon>Araneomorphae</taxon>
        <taxon>Entelegynae</taxon>
        <taxon>Araneoidea</taxon>
        <taxon>Araneidae</taxon>
        <taxon>Araneus</taxon>
    </lineage>
</organism>
<protein>
    <submittedName>
        <fullName evidence="1">Uncharacterized protein</fullName>
    </submittedName>
</protein>
<sequence length="104" mass="11936">MRVIPSSTLLEHSIEPSSAMANRTRLYATLGMWKKYSCFAPEILHAQIAQKRYLDLKIESFLVGRHQIFALPLHNAYCLSSSSFRHIVILFTVLVQFAQKNVEI</sequence>
<evidence type="ECO:0000313" key="2">
    <source>
        <dbReference type="Proteomes" id="UP000499080"/>
    </source>
</evidence>
<comment type="caution">
    <text evidence="1">The sequence shown here is derived from an EMBL/GenBank/DDBJ whole genome shotgun (WGS) entry which is preliminary data.</text>
</comment>
<dbReference type="EMBL" id="BGPR01227939">
    <property type="protein sequence ID" value="GBL63904.1"/>
    <property type="molecule type" value="Genomic_DNA"/>
</dbReference>
<evidence type="ECO:0000313" key="1">
    <source>
        <dbReference type="EMBL" id="GBL63904.1"/>
    </source>
</evidence>
<proteinExistence type="predicted"/>
<dbReference type="AlphaFoldDB" id="A0A4Y1ZSL3"/>
<reference evidence="1 2" key="1">
    <citation type="journal article" date="2019" name="Sci. Rep.">
        <title>Orb-weaving spider Araneus ventricosus genome elucidates the spidroin gene catalogue.</title>
        <authorList>
            <person name="Kono N."/>
            <person name="Nakamura H."/>
            <person name="Ohtoshi R."/>
            <person name="Moran D.A.P."/>
            <person name="Shinohara A."/>
            <person name="Yoshida Y."/>
            <person name="Fujiwara M."/>
            <person name="Mori M."/>
            <person name="Tomita M."/>
            <person name="Arakawa K."/>
        </authorList>
    </citation>
    <scope>NUCLEOTIDE SEQUENCE [LARGE SCALE GENOMIC DNA]</scope>
</reference>
<dbReference type="Proteomes" id="UP000499080">
    <property type="component" value="Unassembled WGS sequence"/>
</dbReference>